<keyword evidence="1" id="KW-0472">Membrane</keyword>
<reference evidence="3 4" key="1">
    <citation type="journal article" date="2012" name="Science">
        <title>The Paleozoic origin of enzymatic lignin decomposition reconstructed from 31 fungal genomes.</title>
        <authorList>
            <person name="Floudas D."/>
            <person name="Binder M."/>
            <person name="Riley R."/>
            <person name="Barry K."/>
            <person name="Blanchette R.A."/>
            <person name="Henrissat B."/>
            <person name="Martinez A.T."/>
            <person name="Otillar R."/>
            <person name="Spatafora J.W."/>
            <person name="Yadav J.S."/>
            <person name="Aerts A."/>
            <person name="Benoit I."/>
            <person name="Boyd A."/>
            <person name="Carlson A."/>
            <person name="Copeland A."/>
            <person name="Coutinho P.M."/>
            <person name="de Vries R.P."/>
            <person name="Ferreira P."/>
            <person name="Findley K."/>
            <person name="Foster B."/>
            <person name="Gaskell J."/>
            <person name="Glotzer D."/>
            <person name="Gorecki P."/>
            <person name="Heitman J."/>
            <person name="Hesse C."/>
            <person name="Hori C."/>
            <person name="Igarashi K."/>
            <person name="Jurgens J.A."/>
            <person name="Kallen N."/>
            <person name="Kersten P."/>
            <person name="Kohler A."/>
            <person name="Kuees U."/>
            <person name="Kumar T.K.A."/>
            <person name="Kuo A."/>
            <person name="LaButti K."/>
            <person name="Larrondo L.F."/>
            <person name="Lindquist E."/>
            <person name="Ling A."/>
            <person name="Lombard V."/>
            <person name="Lucas S."/>
            <person name="Lundell T."/>
            <person name="Martin R."/>
            <person name="McLaughlin D.J."/>
            <person name="Morgenstern I."/>
            <person name="Morin E."/>
            <person name="Murat C."/>
            <person name="Nagy L.G."/>
            <person name="Nolan M."/>
            <person name="Ohm R.A."/>
            <person name="Patyshakuliyeva A."/>
            <person name="Rokas A."/>
            <person name="Ruiz-Duenas F.J."/>
            <person name="Sabat G."/>
            <person name="Salamov A."/>
            <person name="Samejima M."/>
            <person name="Schmutz J."/>
            <person name="Slot J.C."/>
            <person name="St John F."/>
            <person name="Stenlid J."/>
            <person name="Sun H."/>
            <person name="Sun S."/>
            <person name="Syed K."/>
            <person name="Tsang A."/>
            <person name="Wiebenga A."/>
            <person name="Young D."/>
            <person name="Pisabarro A."/>
            <person name="Eastwood D.C."/>
            <person name="Martin F."/>
            <person name="Cullen D."/>
            <person name="Grigoriev I.V."/>
            <person name="Hibbett D.S."/>
        </authorList>
    </citation>
    <scope>NUCLEOTIDE SEQUENCE [LARGE SCALE GENOMIC DNA]</scope>
    <source>
        <strain evidence="3 4">MD-104</strain>
    </source>
</reference>
<dbReference type="InterPro" id="IPR045340">
    <property type="entry name" value="DUF6533"/>
</dbReference>
<evidence type="ECO:0000259" key="2">
    <source>
        <dbReference type="Pfam" id="PF20151"/>
    </source>
</evidence>
<dbReference type="Proteomes" id="UP000218811">
    <property type="component" value="Unassembled WGS sequence"/>
</dbReference>
<dbReference type="Pfam" id="PF20151">
    <property type="entry name" value="DUF6533"/>
    <property type="match status" value="1"/>
</dbReference>
<proteinExistence type="predicted"/>
<feature type="transmembrane region" description="Helical" evidence="1">
    <location>
        <begin position="96"/>
        <end position="117"/>
    </location>
</feature>
<evidence type="ECO:0000313" key="4">
    <source>
        <dbReference type="Proteomes" id="UP000218811"/>
    </source>
</evidence>
<accession>A0A2H3JD73</accession>
<evidence type="ECO:0000256" key="1">
    <source>
        <dbReference type="SAM" id="Phobius"/>
    </source>
</evidence>
<sequence length="206" mass="23369">SLLNRPLSAVSCYDYLLTLDREIKFIWKVGLSFTTIFFYSYRYPILLNAILEILGRVMWSWQNVPDSPRTVCIALAQGSPVFASLRVYAMYGRREWLFVVVLLIGLLSPTIWIYVFITTSPRQNGINGFWSCKLIILDPHGMVMGARAASLLSDGIVLVLTCMKTVRRGAMRKIIMLGDSEPTLGDILLKDSMYRSQWLCSITLQG</sequence>
<keyword evidence="1" id="KW-0812">Transmembrane</keyword>
<feature type="transmembrane region" description="Helical" evidence="1">
    <location>
        <begin position="148"/>
        <end position="166"/>
    </location>
</feature>
<protein>
    <recommendedName>
        <fullName evidence="2">DUF6533 domain-containing protein</fullName>
    </recommendedName>
</protein>
<dbReference type="OMA" id="WAIVARA"/>
<dbReference type="EMBL" id="KB468053">
    <property type="protein sequence ID" value="PCH40202.1"/>
    <property type="molecule type" value="Genomic_DNA"/>
</dbReference>
<feature type="non-terminal residue" evidence="3">
    <location>
        <position position="1"/>
    </location>
</feature>
<feature type="domain" description="DUF6533" evidence="2">
    <location>
        <begin position="10"/>
        <end position="47"/>
    </location>
</feature>
<feature type="transmembrane region" description="Helical" evidence="1">
    <location>
        <begin position="25"/>
        <end position="41"/>
    </location>
</feature>
<keyword evidence="4" id="KW-1185">Reference proteome</keyword>
<gene>
    <name evidence="3" type="ORF">WOLCODRAFT_68308</name>
</gene>
<keyword evidence="1" id="KW-1133">Transmembrane helix</keyword>
<organism evidence="3 4">
    <name type="scientific">Wolfiporia cocos (strain MD-104)</name>
    <name type="common">Brown rot fungus</name>
    <dbReference type="NCBI Taxonomy" id="742152"/>
    <lineage>
        <taxon>Eukaryota</taxon>
        <taxon>Fungi</taxon>
        <taxon>Dikarya</taxon>
        <taxon>Basidiomycota</taxon>
        <taxon>Agaricomycotina</taxon>
        <taxon>Agaricomycetes</taxon>
        <taxon>Polyporales</taxon>
        <taxon>Phaeolaceae</taxon>
        <taxon>Wolfiporia</taxon>
    </lineage>
</organism>
<dbReference type="AlphaFoldDB" id="A0A2H3JD73"/>
<name>A0A2H3JD73_WOLCO</name>
<dbReference type="OrthoDB" id="2799939at2759"/>
<evidence type="ECO:0000313" key="3">
    <source>
        <dbReference type="EMBL" id="PCH40202.1"/>
    </source>
</evidence>